<accession>A0ABQ9UNN7</accession>
<sequence length="68" mass="7478">MLGKGATKICERINNSPDLEHIKNKELTLQRGWLKGVAAFDILPRVPSDQAVTAVWGLVDVIAQQLLP</sequence>
<protein>
    <submittedName>
        <fullName evidence="1">Uncharacterized protein</fullName>
    </submittedName>
</protein>
<keyword evidence="2" id="KW-1185">Reference proteome</keyword>
<comment type="caution">
    <text evidence="1">The sequence shown here is derived from an EMBL/GenBank/DDBJ whole genome shotgun (WGS) entry which is preliminary data.</text>
</comment>
<dbReference type="Proteomes" id="UP001266305">
    <property type="component" value="Unassembled WGS sequence"/>
</dbReference>
<evidence type="ECO:0000313" key="2">
    <source>
        <dbReference type="Proteomes" id="UP001266305"/>
    </source>
</evidence>
<organism evidence="1 2">
    <name type="scientific">Saguinus oedipus</name>
    <name type="common">Cotton-top tamarin</name>
    <name type="synonym">Oedipomidas oedipus</name>
    <dbReference type="NCBI Taxonomy" id="9490"/>
    <lineage>
        <taxon>Eukaryota</taxon>
        <taxon>Metazoa</taxon>
        <taxon>Chordata</taxon>
        <taxon>Craniata</taxon>
        <taxon>Vertebrata</taxon>
        <taxon>Euteleostomi</taxon>
        <taxon>Mammalia</taxon>
        <taxon>Eutheria</taxon>
        <taxon>Euarchontoglires</taxon>
        <taxon>Primates</taxon>
        <taxon>Haplorrhini</taxon>
        <taxon>Platyrrhini</taxon>
        <taxon>Cebidae</taxon>
        <taxon>Callitrichinae</taxon>
        <taxon>Saguinus</taxon>
    </lineage>
</organism>
<evidence type="ECO:0000313" key="1">
    <source>
        <dbReference type="EMBL" id="KAK2098687.1"/>
    </source>
</evidence>
<proteinExistence type="predicted"/>
<dbReference type="EMBL" id="JASSZA010000011">
    <property type="protein sequence ID" value="KAK2098687.1"/>
    <property type="molecule type" value="Genomic_DNA"/>
</dbReference>
<name>A0ABQ9UNN7_SAGOE</name>
<reference evidence="1 2" key="1">
    <citation type="submission" date="2023-05" db="EMBL/GenBank/DDBJ databases">
        <title>B98-5 Cell Line De Novo Hybrid Assembly: An Optical Mapping Approach.</title>
        <authorList>
            <person name="Kananen K."/>
            <person name="Auerbach J.A."/>
            <person name="Kautto E."/>
            <person name="Blachly J.S."/>
        </authorList>
    </citation>
    <scope>NUCLEOTIDE SEQUENCE [LARGE SCALE GENOMIC DNA]</scope>
    <source>
        <strain evidence="1">B95-8</strain>
        <tissue evidence="1">Cell line</tissue>
    </source>
</reference>
<gene>
    <name evidence="1" type="ORF">P7K49_024138</name>
</gene>